<reference evidence="1 2" key="1">
    <citation type="submission" date="2014-04" db="EMBL/GenBank/DDBJ databases">
        <authorList>
            <consortium name="DOE Joint Genome Institute"/>
            <person name="Kuo A."/>
            <person name="Gay G."/>
            <person name="Dore J."/>
            <person name="Kohler A."/>
            <person name="Nagy L.G."/>
            <person name="Floudas D."/>
            <person name="Copeland A."/>
            <person name="Barry K.W."/>
            <person name="Cichocki N."/>
            <person name="Veneault-Fourrey C."/>
            <person name="LaButti K."/>
            <person name="Lindquist E.A."/>
            <person name="Lipzen A."/>
            <person name="Lundell T."/>
            <person name="Morin E."/>
            <person name="Murat C."/>
            <person name="Sun H."/>
            <person name="Tunlid A."/>
            <person name="Henrissat B."/>
            <person name="Grigoriev I.V."/>
            <person name="Hibbett D.S."/>
            <person name="Martin F."/>
            <person name="Nordberg H.P."/>
            <person name="Cantor M.N."/>
            <person name="Hua S.X."/>
        </authorList>
    </citation>
    <scope>NUCLEOTIDE SEQUENCE [LARGE SCALE GENOMIC DNA]</scope>
    <source>
        <strain evidence="2">h7</strain>
    </source>
</reference>
<gene>
    <name evidence="1" type="ORF">M413DRAFT_448841</name>
</gene>
<dbReference type="OrthoDB" id="3065797at2759"/>
<dbReference type="EMBL" id="KN831801">
    <property type="protein sequence ID" value="KIM36924.1"/>
    <property type="molecule type" value="Genomic_DNA"/>
</dbReference>
<reference evidence="2" key="2">
    <citation type="submission" date="2015-01" db="EMBL/GenBank/DDBJ databases">
        <title>Evolutionary Origins and Diversification of the Mycorrhizal Mutualists.</title>
        <authorList>
            <consortium name="DOE Joint Genome Institute"/>
            <consortium name="Mycorrhizal Genomics Consortium"/>
            <person name="Kohler A."/>
            <person name="Kuo A."/>
            <person name="Nagy L.G."/>
            <person name="Floudas D."/>
            <person name="Copeland A."/>
            <person name="Barry K.W."/>
            <person name="Cichocki N."/>
            <person name="Veneault-Fourrey C."/>
            <person name="LaButti K."/>
            <person name="Lindquist E.A."/>
            <person name="Lipzen A."/>
            <person name="Lundell T."/>
            <person name="Morin E."/>
            <person name="Murat C."/>
            <person name="Riley R."/>
            <person name="Ohm R."/>
            <person name="Sun H."/>
            <person name="Tunlid A."/>
            <person name="Henrissat B."/>
            <person name="Grigoriev I.V."/>
            <person name="Hibbett D.S."/>
            <person name="Martin F."/>
        </authorList>
    </citation>
    <scope>NUCLEOTIDE SEQUENCE [LARGE SCALE GENOMIC DNA]</scope>
    <source>
        <strain evidence="2">h7</strain>
    </source>
</reference>
<accession>A0A0C3BXZ2</accession>
<keyword evidence="2" id="KW-1185">Reference proteome</keyword>
<sequence>MSDRRLGETPQWTPPKARLRLTLQRPPSKGGTETAYVVYPNTYEEAVDLVHEVYNLGDRSIKKEDITLCCLSTRHIGYDQQFMWAAIIPREWQAVVRPHIDEVGVFLAQDENEWNGVVSLGKRILGPAKSLLGLLAIGYALRRS</sequence>
<dbReference type="AlphaFoldDB" id="A0A0C3BXZ2"/>
<evidence type="ECO:0000313" key="2">
    <source>
        <dbReference type="Proteomes" id="UP000053424"/>
    </source>
</evidence>
<evidence type="ECO:0000313" key="1">
    <source>
        <dbReference type="EMBL" id="KIM36924.1"/>
    </source>
</evidence>
<dbReference type="Proteomes" id="UP000053424">
    <property type="component" value="Unassembled WGS sequence"/>
</dbReference>
<dbReference type="HOGENOM" id="CLU_1796708_0_0_1"/>
<name>A0A0C3BXZ2_HEBCY</name>
<organism evidence="1 2">
    <name type="scientific">Hebeloma cylindrosporum</name>
    <dbReference type="NCBI Taxonomy" id="76867"/>
    <lineage>
        <taxon>Eukaryota</taxon>
        <taxon>Fungi</taxon>
        <taxon>Dikarya</taxon>
        <taxon>Basidiomycota</taxon>
        <taxon>Agaricomycotina</taxon>
        <taxon>Agaricomycetes</taxon>
        <taxon>Agaricomycetidae</taxon>
        <taxon>Agaricales</taxon>
        <taxon>Agaricineae</taxon>
        <taxon>Hymenogastraceae</taxon>
        <taxon>Hebeloma</taxon>
    </lineage>
</organism>
<protein>
    <submittedName>
        <fullName evidence="1">Uncharacterized protein</fullName>
    </submittedName>
</protein>
<proteinExistence type="predicted"/>